<keyword evidence="2" id="KW-1185">Reference proteome</keyword>
<name>A0A1E5H513_9ENTE</name>
<dbReference type="Proteomes" id="UP000095094">
    <property type="component" value="Unassembled WGS sequence"/>
</dbReference>
<comment type="caution">
    <text evidence="1">The sequence shown here is derived from an EMBL/GenBank/DDBJ whole genome shotgun (WGS) entry which is preliminary data.</text>
</comment>
<accession>A0A1E5H513</accession>
<evidence type="ECO:0000313" key="1">
    <source>
        <dbReference type="EMBL" id="OEG20003.1"/>
    </source>
</evidence>
<gene>
    <name evidence="1" type="ORF">BCR25_14535</name>
</gene>
<organism evidence="1 2">
    <name type="scientific">Enterococcus termitis</name>
    <dbReference type="NCBI Taxonomy" id="332950"/>
    <lineage>
        <taxon>Bacteria</taxon>
        <taxon>Bacillati</taxon>
        <taxon>Bacillota</taxon>
        <taxon>Bacilli</taxon>
        <taxon>Lactobacillales</taxon>
        <taxon>Enterococcaceae</taxon>
        <taxon>Enterococcus</taxon>
    </lineage>
</organism>
<dbReference type="RefSeq" id="WP_069662269.1">
    <property type="nucleotide sequence ID" value="NZ_JBHUJJ010000001.1"/>
</dbReference>
<dbReference type="EMBL" id="MIJY01000002">
    <property type="protein sequence ID" value="OEG20003.1"/>
    <property type="molecule type" value="Genomic_DNA"/>
</dbReference>
<protein>
    <submittedName>
        <fullName evidence="1">Uncharacterized protein</fullName>
    </submittedName>
</protein>
<evidence type="ECO:0000313" key="2">
    <source>
        <dbReference type="Proteomes" id="UP000095094"/>
    </source>
</evidence>
<proteinExistence type="predicted"/>
<dbReference type="AlphaFoldDB" id="A0A1E5H513"/>
<sequence>MIKNDMDKAQAIAKKIASANDVSIDMRAKISYSSSSAVSELESCVSDLTALVQQFSANTKVDSVNVIQVALALKQADKKSAEVVAGHE</sequence>
<reference evidence="2" key="1">
    <citation type="submission" date="2016-09" db="EMBL/GenBank/DDBJ databases">
        <authorList>
            <person name="Gulvik C.A."/>
        </authorList>
    </citation>
    <scope>NUCLEOTIDE SEQUENCE [LARGE SCALE GENOMIC DNA]</scope>
    <source>
        <strain evidence="2">LMG 8895</strain>
    </source>
</reference>